<name>A0A4D6MT41_VIGUN</name>
<dbReference type="AlphaFoldDB" id="A0A4D6MT41"/>
<organism evidence="1 2">
    <name type="scientific">Vigna unguiculata</name>
    <name type="common">Cowpea</name>
    <dbReference type="NCBI Taxonomy" id="3917"/>
    <lineage>
        <taxon>Eukaryota</taxon>
        <taxon>Viridiplantae</taxon>
        <taxon>Streptophyta</taxon>
        <taxon>Embryophyta</taxon>
        <taxon>Tracheophyta</taxon>
        <taxon>Spermatophyta</taxon>
        <taxon>Magnoliopsida</taxon>
        <taxon>eudicotyledons</taxon>
        <taxon>Gunneridae</taxon>
        <taxon>Pentapetalae</taxon>
        <taxon>rosids</taxon>
        <taxon>fabids</taxon>
        <taxon>Fabales</taxon>
        <taxon>Fabaceae</taxon>
        <taxon>Papilionoideae</taxon>
        <taxon>50 kb inversion clade</taxon>
        <taxon>NPAAA clade</taxon>
        <taxon>indigoferoid/millettioid clade</taxon>
        <taxon>Phaseoleae</taxon>
        <taxon>Vigna</taxon>
    </lineage>
</organism>
<dbReference type="Proteomes" id="UP000501690">
    <property type="component" value="Linkage Group LG8"/>
</dbReference>
<reference evidence="1 2" key="1">
    <citation type="submission" date="2019-04" db="EMBL/GenBank/DDBJ databases">
        <title>An improved genome assembly and genetic linkage map for asparagus bean, Vigna unguiculata ssp. sesquipedialis.</title>
        <authorList>
            <person name="Xia Q."/>
            <person name="Zhang R."/>
            <person name="Dong Y."/>
        </authorList>
    </citation>
    <scope>NUCLEOTIDE SEQUENCE [LARGE SCALE GENOMIC DNA]</scope>
    <source>
        <tissue evidence="1">Leaf</tissue>
    </source>
</reference>
<sequence>MLVEIVHNVEMVRSFATTPSEERLCVILDTLEEVRELARMVEPLGSVSYTRLDVYNLVYGTNVVMLVEIVHNVEMVRSFATTPSEERLCVILDTLEEVRELARMHETPFSLVYGTNVVMLVEIVHNVEMVRSFATTPSEERLCVILDTLEEHETPFSLVYGTNVVMLVEIVHNVEMVRSFATTPSEERLCVILDTLEEHETPFSLVYGTNVVMLVEIVHNVEMVRSFATTPSEERLCVILDTLEEHETPFSLVYGTNVVMLVEIVHNVEMVRSFATTPSEERLCVILDTLEENREVDIIHEGLVEGLHRAEASTFALLDHSKNLSQKEVHVLHSEVDLSQADISKSVVDGQLVDVDIIRNFRLYMS</sequence>
<proteinExistence type="predicted"/>
<gene>
    <name evidence="1" type="ORF">DEO72_LG8g2282</name>
</gene>
<evidence type="ECO:0000313" key="2">
    <source>
        <dbReference type="Proteomes" id="UP000501690"/>
    </source>
</evidence>
<accession>A0A4D6MT41</accession>
<protein>
    <submittedName>
        <fullName evidence="1">Uncharacterized protein</fullName>
    </submittedName>
</protein>
<dbReference type="EMBL" id="CP039352">
    <property type="protein sequence ID" value="QCE04248.1"/>
    <property type="molecule type" value="Genomic_DNA"/>
</dbReference>
<evidence type="ECO:0000313" key="1">
    <source>
        <dbReference type="EMBL" id="QCE04248.1"/>
    </source>
</evidence>
<keyword evidence="2" id="KW-1185">Reference proteome</keyword>